<protein>
    <recommendedName>
        <fullName evidence="4">PPIase cyclophilin-type domain-containing protein</fullName>
    </recommendedName>
</protein>
<accession>A0A448XE41</accession>
<feature type="compositionally biased region" description="Low complexity" evidence="1">
    <location>
        <begin position="63"/>
        <end position="85"/>
    </location>
</feature>
<gene>
    <name evidence="2" type="ORF">PXEA_LOCUS27827</name>
</gene>
<evidence type="ECO:0000313" key="2">
    <source>
        <dbReference type="EMBL" id="VEL34387.1"/>
    </source>
</evidence>
<keyword evidence="3" id="KW-1185">Reference proteome</keyword>
<organism evidence="2 3">
    <name type="scientific">Protopolystoma xenopodis</name>
    <dbReference type="NCBI Taxonomy" id="117903"/>
    <lineage>
        <taxon>Eukaryota</taxon>
        <taxon>Metazoa</taxon>
        <taxon>Spiralia</taxon>
        <taxon>Lophotrochozoa</taxon>
        <taxon>Platyhelminthes</taxon>
        <taxon>Monogenea</taxon>
        <taxon>Polyopisthocotylea</taxon>
        <taxon>Polystomatidea</taxon>
        <taxon>Polystomatidae</taxon>
        <taxon>Protopolystoma</taxon>
    </lineage>
</organism>
<dbReference type="EMBL" id="CAAALY010247548">
    <property type="protein sequence ID" value="VEL34387.1"/>
    <property type="molecule type" value="Genomic_DNA"/>
</dbReference>
<evidence type="ECO:0008006" key="4">
    <source>
        <dbReference type="Google" id="ProtNLM"/>
    </source>
</evidence>
<feature type="compositionally biased region" description="Acidic residues" evidence="1">
    <location>
        <begin position="86"/>
        <end position="96"/>
    </location>
</feature>
<evidence type="ECO:0000256" key="1">
    <source>
        <dbReference type="SAM" id="MobiDB-lite"/>
    </source>
</evidence>
<reference evidence="2" key="1">
    <citation type="submission" date="2018-11" db="EMBL/GenBank/DDBJ databases">
        <authorList>
            <consortium name="Pathogen Informatics"/>
        </authorList>
    </citation>
    <scope>NUCLEOTIDE SEQUENCE</scope>
</reference>
<dbReference type="AlphaFoldDB" id="A0A448XE41"/>
<feature type="compositionally biased region" description="Acidic residues" evidence="1">
    <location>
        <begin position="104"/>
        <end position="142"/>
    </location>
</feature>
<name>A0A448XE41_9PLAT</name>
<comment type="caution">
    <text evidence="2">The sequence shown here is derived from an EMBL/GenBank/DDBJ whole genome shotgun (WGS) entry which is preliminary data.</text>
</comment>
<feature type="region of interest" description="Disordered" evidence="1">
    <location>
        <begin position="229"/>
        <end position="254"/>
    </location>
</feature>
<feature type="compositionally biased region" description="Basic and acidic residues" evidence="1">
    <location>
        <begin position="159"/>
        <end position="192"/>
    </location>
</feature>
<dbReference type="Proteomes" id="UP000784294">
    <property type="component" value="Unassembled WGS sequence"/>
</dbReference>
<sequence>MGGYVPSDRLESGYSVFGAVTASAVFEAFEALETAGPIGKAGHDMFSTARRMANSTGAGVILTPSKTSPVTTAPVTPMATIVGNDNDNDDEDDDVGDGSGNGEGEGDDEEGDVGEEEEEEEDEDEEDEEDEEEEEEDGEEIEAGVGGRRSHSSLGLCRVEGENKSEPGHGEGEKSADCEEGEKKSKIGQTEDKTEEEETRADVAACGRLNVKMFDSSESTNFGQFLKTTGTLRQEPHGTRRTLQQTQTGPDGRSDKTAAFILFHLM</sequence>
<evidence type="ECO:0000313" key="3">
    <source>
        <dbReference type="Proteomes" id="UP000784294"/>
    </source>
</evidence>
<feature type="region of interest" description="Disordered" evidence="1">
    <location>
        <begin position="63"/>
        <end position="200"/>
    </location>
</feature>
<proteinExistence type="predicted"/>